<proteinExistence type="predicted"/>
<comment type="caution">
    <text evidence="1">The sequence shown here is derived from an EMBL/GenBank/DDBJ whole genome shotgun (WGS) entry which is preliminary data.</text>
</comment>
<gene>
    <name evidence="1" type="ORF">KUTeg_003080</name>
</gene>
<evidence type="ECO:0000313" key="1">
    <source>
        <dbReference type="EMBL" id="KAJ8317989.1"/>
    </source>
</evidence>
<accession>A0ABQ9FL31</accession>
<organism evidence="1 2">
    <name type="scientific">Tegillarca granosa</name>
    <name type="common">Malaysian cockle</name>
    <name type="synonym">Anadara granosa</name>
    <dbReference type="NCBI Taxonomy" id="220873"/>
    <lineage>
        <taxon>Eukaryota</taxon>
        <taxon>Metazoa</taxon>
        <taxon>Spiralia</taxon>
        <taxon>Lophotrochozoa</taxon>
        <taxon>Mollusca</taxon>
        <taxon>Bivalvia</taxon>
        <taxon>Autobranchia</taxon>
        <taxon>Pteriomorphia</taxon>
        <taxon>Arcoida</taxon>
        <taxon>Arcoidea</taxon>
        <taxon>Arcidae</taxon>
        <taxon>Tegillarca</taxon>
    </lineage>
</organism>
<sequence>MGTLFNFEIRYLLNIADYISIKPCFITKRERVFRDRTNPLDIYDDVELYDRFRLPRNSLINLINELRGELEHATRRQRAIPVELQVLVALRFLSSGSFQNLVGDMVNIDKTNACKIIRRVVLSLKLRLRQYSKFPTVLESSTL</sequence>
<evidence type="ECO:0000313" key="2">
    <source>
        <dbReference type="Proteomes" id="UP001217089"/>
    </source>
</evidence>
<evidence type="ECO:0008006" key="3">
    <source>
        <dbReference type="Google" id="ProtNLM"/>
    </source>
</evidence>
<keyword evidence="2" id="KW-1185">Reference proteome</keyword>
<dbReference type="Proteomes" id="UP001217089">
    <property type="component" value="Unassembled WGS sequence"/>
</dbReference>
<dbReference type="EMBL" id="JARBDR010000214">
    <property type="protein sequence ID" value="KAJ8317989.1"/>
    <property type="molecule type" value="Genomic_DNA"/>
</dbReference>
<name>A0ABQ9FL31_TEGGR</name>
<reference evidence="1 2" key="1">
    <citation type="submission" date="2022-12" db="EMBL/GenBank/DDBJ databases">
        <title>Chromosome-level genome of Tegillarca granosa.</title>
        <authorList>
            <person name="Kim J."/>
        </authorList>
    </citation>
    <scope>NUCLEOTIDE SEQUENCE [LARGE SCALE GENOMIC DNA]</scope>
    <source>
        <strain evidence="1">Teg-2019</strain>
        <tissue evidence="1">Adductor muscle</tissue>
    </source>
</reference>
<protein>
    <recommendedName>
        <fullName evidence="3">Nuclease HARBI1</fullName>
    </recommendedName>
</protein>